<evidence type="ECO:0000256" key="1">
    <source>
        <dbReference type="ARBA" id="ARBA00022481"/>
    </source>
</evidence>
<comment type="caution">
    <text evidence="2">The sequence shown here is derived from an EMBL/GenBank/DDBJ whole genome shotgun (WGS) entry which is preliminary data.</text>
</comment>
<sequence length="172" mass="19434">MRRRWPRYRAQRALNHETQPRRFTLIEVMLTLALVGLLAAIAAPLTETLVRRGKEQELKTALYQLRDAIDAYKRAYDAGYLEKSLDGSGYPPSLAVLVDGVRDVRSAKGAKFYFLRRIPHDPLRPLKRDDAGGWGLRSYDSPAQSPREGQDVFDVYSQAPGKGLNGIAYGEW</sequence>
<protein>
    <submittedName>
        <fullName evidence="2">Type II secretion system protein</fullName>
    </submittedName>
</protein>
<evidence type="ECO:0000313" key="2">
    <source>
        <dbReference type="EMBL" id="NER61401.1"/>
    </source>
</evidence>
<dbReference type="EMBL" id="JAAHBV010000423">
    <property type="protein sequence ID" value="NER61401.1"/>
    <property type="molecule type" value="Genomic_DNA"/>
</dbReference>
<dbReference type="SUPFAM" id="SSF54523">
    <property type="entry name" value="Pili subunits"/>
    <property type="match status" value="1"/>
</dbReference>
<dbReference type="AlphaFoldDB" id="A0A6M0CV74"/>
<dbReference type="InterPro" id="IPR000983">
    <property type="entry name" value="Bac_GSPG_pilin"/>
</dbReference>
<reference evidence="2 3" key="1">
    <citation type="submission" date="2020-02" db="EMBL/GenBank/DDBJ databases">
        <title>Broccoli isolated Pseudomonas sp.</title>
        <authorList>
            <person name="Fujikawa T."/>
            <person name="Sawada H."/>
        </authorList>
    </citation>
    <scope>NUCLEOTIDE SEQUENCE [LARGE SCALE GENOMIC DNA]</scope>
    <source>
        <strain evidence="2 3">MAFF212428</strain>
    </source>
</reference>
<dbReference type="NCBIfam" id="TIGR02532">
    <property type="entry name" value="IV_pilin_GFxxxE"/>
    <property type="match status" value="1"/>
</dbReference>
<evidence type="ECO:0000313" key="3">
    <source>
        <dbReference type="Proteomes" id="UP000480410"/>
    </source>
</evidence>
<dbReference type="PRINTS" id="PR00813">
    <property type="entry name" value="BCTERIALGSPG"/>
</dbReference>
<gene>
    <name evidence="2" type="ORF">G3435_18430</name>
</gene>
<keyword evidence="1" id="KW-0488">Methylation</keyword>
<dbReference type="Proteomes" id="UP000480410">
    <property type="component" value="Unassembled WGS sequence"/>
</dbReference>
<accession>A0A6M0CV74</accession>
<name>A0A6M0CV74_9PSED</name>
<dbReference type="InterPro" id="IPR045584">
    <property type="entry name" value="Pilin-like"/>
</dbReference>
<proteinExistence type="predicted"/>
<organism evidence="2 3">
    <name type="scientific">Pseudomonas brassicae</name>
    <dbReference type="NCBI Taxonomy" id="2708063"/>
    <lineage>
        <taxon>Bacteria</taxon>
        <taxon>Pseudomonadati</taxon>
        <taxon>Pseudomonadota</taxon>
        <taxon>Gammaproteobacteria</taxon>
        <taxon>Pseudomonadales</taxon>
        <taxon>Pseudomonadaceae</taxon>
        <taxon>Pseudomonas</taxon>
    </lineage>
</organism>
<dbReference type="InterPro" id="IPR012902">
    <property type="entry name" value="N_methyl_site"/>
</dbReference>
<dbReference type="GO" id="GO:0015627">
    <property type="term" value="C:type II protein secretion system complex"/>
    <property type="evidence" value="ECO:0007669"/>
    <property type="project" value="InterPro"/>
</dbReference>
<dbReference type="GO" id="GO:0015628">
    <property type="term" value="P:protein secretion by the type II secretion system"/>
    <property type="evidence" value="ECO:0007669"/>
    <property type="project" value="InterPro"/>
</dbReference>
<dbReference type="Gene3D" id="3.30.700.10">
    <property type="entry name" value="Glycoprotein, Type 4 Pilin"/>
    <property type="match status" value="1"/>
</dbReference>